<keyword evidence="8 18" id="KW-0812">Transmembrane</keyword>
<protein>
    <recommendedName>
        <fullName evidence="5 18">NADH-ubiquinone oxidoreductase chain 2</fullName>
        <ecNumber evidence="4 18">7.1.1.2</ecNumber>
    </recommendedName>
</protein>
<keyword evidence="7 18" id="KW-0679">Respiratory chain</keyword>
<dbReference type="Pfam" id="PF00361">
    <property type="entry name" value="Proton_antipo_M"/>
    <property type="match status" value="2"/>
</dbReference>
<keyword evidence="6" id="KW-0813">Transport</keyword>
<evidence type="ECO:0000313" key="20">
    <source>
        <dbReference type="EMBL" id="AXH81648.1"/>
    </source>
</evidence>
<evidence type="ECO:0000256" key="17">
    <source>
        <dbReference type="ARBA" id="ARBA00049551"/>
    </source>
</evidence>
<geneLocation type="mitochondrion" evidence="20"/>
<reference evidence="20" key="1">
    <citation type="journal article" date="2018" name="Hydrobiologia">
        <title>The first complete mitochondrial genome of Limnadia lenticularis (Branchiopoda, Spinicaudata), with new insights on its phylogeography and on the taxonomy of the genus.</title>
        <authorList>
            <person name="Bellec L."/>
            <person name="Debruyne R."/>
            <person name="Utge J."/>
            <person name="Rabet N."/>
        </authorList>
    </citation>
    <scope>NUCLEOTIDE SEQUENCE</scope>
</reference>
<evidence type="ECO:0000256" key="3">
    <source>
        <dbReference type="ARBA" id="ARBA00007012"/>
    </source>
</evidence>
<keyword evidence="14 18" id="KW-0830">Ubiquinone</keyword>
<feature type="domain" description="NADH:quinone oxidoreductase/Mrp antiporter transmembrane" evidence="19">
    <location>
        <begin position="83"/>
        <end position="272"/>
    </location>
</feature>
<evidence type="ECO:0000256" key="15">
    <source>
        <dbReference type="ARBA" id="ARBA00023128"/>
    </source>
</evidence>
<evidence type="ECO:0000259" key="19">
    <source>
        <dbReference type="Pfam" id="PF00361"/>
    </source>
</evidence>
<comment type="catalytic activity">
    <reaction evidence="17 18">
        <text>a ubiquinone + NADH + 5 H(+)(in) = a ubiquinol + NAD(+) + 4 H(+)(out)</text>
        <dbReference type="Rhea" id="RHEA:29091"/>
        <dbReference type="Rhea" id="RHEA-COMP:9565"/>
        <dbReference type="Rhea" id="RHEA-COMP:9566"/>
        <dbReference type="ChEBI" id="CHEBI:15378"/>
        <dbReference type="ChEBI" id="CHEBI:16389"/>
        <dbReference type="ChEBI" id="CHEBI:17976"/>
        <dbReference type="ChEBI" id="CHEBI:57540"/>
        <dbReference type="ChEBI" id="CHEBI:57945"/>
        <dbReference type="EC" id="7.1.1.2"/>
    </reaction>
</comment>
<evidence type="ECO:0000256" key="12">
    <source>
        <dbReference type="ARBA" id="ARBA00022989"/>
    </source>
</evidence>
<dbReference type="InterPro" id="IPR003917">
    <property type="entry name" value="NADH_UbQ_OxRdtase_chain2"/>
</dbReference>
<dbReference type="InterPro" id="IPR001750">
    <property type="entry name" value="ND/Mrp_TM"/>
</dbReference>
<keyword evidence="9 18" id="KW-0999">Mitochondrion inner membrane</keyword>
<feature type="transmembrane region" description="Helical" evidence="18">
    <location>
        <begin position="300"/>
        <end position="323"/>
    </location>
</feature>
<evidence type="ECO:0000256" key="10">
    <source>
        <dbReference type="ARBA" id="ARBA00022967"/>
    </source>
</evidence>
<feature type="transmembrane region" description="Helical" evidence="18">
    <location>
        <begin position="99"/>
        <end position="120"/>
    </location>
</feature>
<dbReference type="PRINTS" id="PR01436">
    <property type="entry name" value="NADHDHGNASE2"/>
</dbReference>
<evidence type="ECO:0000256" key="6">
    <source>
        <dbReference type="ARBA" id="ARBA00022448"/>
    </source>
</evidence>
<keyword evidence="10 18" id="KW-1278">Translocase</keyword>
<dbReference type="GO" id="GO:0006120">
    <property type="term" value="P:mitochondrial electron transport, NADH to ubiquinone"/>
    <property type="evidence" value="ECO:0007669"/>
    <property type="project" value="InterPro"/>
</dbReference>
<keyword evidence="11 18" id="KW-0249">Electron transport</keyword>
<evidence type="ECO:0000256" key="18">
    <source>
        <dbReference type="RuleBase" id="RU003403"/>
    </source>
</evidence>
<sequence length="324" mass="36520">MVFPFSLLCMLSLFFSVGLVLSSATWFTAWVGLEMGLLSFIPLIFLGKMRFSSSEAAMKYFLVQALSSVLFLLSVLFVFGNAFYVLIFSLFLKLGAAPLHYWMLSVVESMSWPVIFLLLTVQKLPPLVLLSSLVGLSAYIANFFVFCSALVGGLGGFSQMMMRSLLAYSSIGHLSWMIAALSVDCFLSVQYLFIYMLILYPLVYLFLCTNIYHLTQIGSFRLAHLKVIVFFDDSFFSGFTTFFLGFLPKWIVLSSLMSIETYFITFVLILGALVTLYYYLRMTFSSFMFSSSSFFSLLNLKLGVSSYFVIISLLGLVFLPAVLF</sequence>
<feature type="transmembrane region" description="Helical" evidence="18">
    <location>
        <begin position="227"/>
        <end position="247"/>
    </location>
</feature>
<dbReference type="RefSeq" id="YP_009515315.1">
    <property type="nucleotide sequence ID" value="NC_039394.1"/>
</dbReference>
<feature type="transmembrane region" description="Helical" evidence="18">
    <location>
        <begin position="259"/>
        <end position="280"/>
    </location>
</feature>
<dbReference type="GO" id="GO:0008137">
    <property type="term" value="F:NADH dehydrogenase (ubiquinone) activity"/>
    <property type="evidence" value="ECO:0007669"/>
    <property type="project" value="UniProtKB-EC"/>
</dbReference>
<name>A0A3G1RRV6_9CRUS</name>
<evidence type="ECO:0000256" key="4">
    <source>
        <dbReference type="ARBA" id="ARBA00012944"/>
    </source>
</evidence>
<dbReference type="InterPro" id="IPR050175">
    <property type="entry name" value="Complex_I_Subunit_2"/>
</dbReference>
<dbReference type="GO" id="GO:0005743">
    <property type="term" value="C:mitochondrial inner membrane"/>
    <property type="evidence" value="ECO:0007669"/>
    <property type="project" value="UniProtKB-SubCell"/>
</dbReference>
<feature type="transmembrane region" description="Helical" evidence="18">
    <location>
        <begin position="61"/>
        <end position="87"/>
    </location>
</feature>
<keyword evidence="12 18" id="KW-1133">Transmembrane helix</keyword>
<feature type="transmembrane region" description="Helical" evidence="18">
    <location>
        <begin position="194"/>
        <end position="215"/>
    </location>
</feature>
<evidence type="ECO:0000256" key="14">
    <source>
        <dbReference type="ARBA" id="ARBA00023075"/>
    </source>
</evidence>
<evidence type="ECO:0000256" key="1">
    <source>
        <dbReference type="ARBA" id="ARBA00003257"/>
    </source>
</evidence>
<dbReference type="PANTHER" id="PTHR46552">
    <property type="entry name" value="NADH-UBIQUINONE OXIDOREDUCTASE CHAIN 2"/>
    <property type="match status" value="1"/>
</dbReference>
<gene>
    <name evidence="20" type="primary">ND2</name>
</gene>
<accession>A0A3G1RRV6</accession>
<comment type="function">
    <text evidence="18">Core subunit of the mitochondrial membrane respiratory chain NADH dehydrogenase (Complex I) which catalyzes electron transfer from NADH through the respiratory chain, using ubiquinone as an electron acceptor. Essential for the catalytic activity and assembly of complex I.</text>
</comment>
<dbReference type="EC" id="7.1.1.2" evidence="4 18"/>
<keyword evidence="15 18" id="KW-0496">Mitochondrion</keyword>
<comment type="similarity">
    <text evidence="3 18">Belongs to the complex I subunit 2 family.</text>
</comment>
<evidence type="ECO:0000256" key="7">
    <source>
        <dbReference type="ARBA" id="ARBA00022660"/>
    </source>
</evidence>
<evidence type="ECO:0000256" key="11">
    <source>
        <dbReference type="ARBA" id="ARBA00022982"/>
    </source>
</evidence>
<dbReference type="AlphaFoldDB" id="A0A3G1RRV6"/>
<dbReference type="GeneID" id="38088868"/>
<organism evidence="20">
    <name type="scientific">Limnadia lenticularis</name>
    <dbReference type="NCBI Taxonomy" id="84336"/>
    <lineage>
        <taxon>Eukaryota</taxon>
        <taxon>Metazoa</taxon>
        <taxon>Ecdysozoa</taxon>
        <taxon>Arthropoda</taxon>
        <taxon>Crustacea</taxon>
        <taxon>Branchiopoda</taxon>
        <taxon>Diplostraca</taxon>
        <taxon>Spinicaudata</taxon>
        <taxon>Limnadiidae</taxon>
        <taxon>Limnadia</taxon>
    </lineage>
</organism>
<evidence type="ECO:0000256" key="13">
    <source>
        <dbReference type="ARBA" id="ARBA00023027"/>
    </source>
</evidence>
<evidence type="ECO:0000256" key="9">
    <source>
        <dbReference type="ARBA" id="ARBA00022792"/>
    </source>
</evidence>
<evidence type="ECO:0000256" key="2">
    <source>
        <dbReference type="ARBA" id="ARBA00004448"/>
    </source>
</evidence>
<dbReference type="PANTHER" id="PTHR46552:SF1">
    <property type="entry name" value="NADH-UBIQUINONE OXIDOREDUCTASE CHAIN 2"/>
    <property type="match status" value="1"/>
</dbReference>
<comment type="function">
    <text evidence="1">Core subunit of the mitochondrial membrane respiratory chain NADH dehydrogenase (Complex I) that is believed to belong to the minimal assembly required for catalysis. Complex I functions in the transfer of electrons from NADH to the respiratory chain. The immediate electron acceptor for the enzyme is believed to be ubiquinone.</text>
</comment>
<keyword evidence="13 18" id="KW-0520">NAD</keyword>
<evidence type="ECO:0000256" key="5">
    <source>
        <dbReference type="ARBA" id="ARBA00021008"/>
    </source>
</evidence>
<feature type="domain" description="NADH:quinone oxidoreductase/Mrp antiporter transmembrane" evidence="19">
    <location>
        <begin position="24"/>
        <end position="81"/>
    </location>
</feature>
<proteinExistence type="inferred from homology"/>
<comment type="subcellular location">
    <subcellularLocation>
        <location evidence="2 18">Mitochondrion inner membrane</location>
        <topology evidence="2 18">Multi-pass membrane protein</topology>
    </subcellularLocation>
</comment>
<evidence type="ECO:0000256" key="16">
    <source>
        <dbReference type="ARBA" id="ARBA00023136"/>
    </source>
</evidence>
<evidence type="ECO:0000256" key="8">
    <source>
        <dbReference type="ARBA" id="ARBA00022692"/>
    </source>
</evidence>
<keyword evidence="16 18" id="KW-0472">Membrane</keyword>
<feature type="transmembrane region" description="Helical" evidence="18">
    <location>
        <begin position="165"/>
        <end position="187"/>
    </location>
</feature>
<feature type="transmembrane region" description="Helical" evidence="18">
    <location>
        <begin position="127"/>
        <end position="153"/>
    </location>
</feature>
<dbReference type="CTD" id="4536"/>
<dbReference type="EMBL" id="MH618637">
    <property type="protein sequence ID" value="AXH81648.1"/>
    <property type="molecule type" value="Genomic_DNA"/>
</dbReference>